<evidence type="ECO:0000313" key="2">
    <source>
        <dbReference type="Proteomes" id="UP000031488"/>
    </source>
</evidence>
<proteinExistence type="predicted"/>
<reference evidence="1 2" key="1">
    <citation type="submission" date="2014-11" db="EMBL/GenBank/DDBJ databases">
        <title>Draft Genome Sequence of Brevibacterium linens AE038-8.</title>
        <authorList>
            <person name="Maizel D."/>
            <person name="Utturkar S.M."/>
            <person name="Brown S.D."/>
            <person name="Ferrero M."/>
            <person name="Rosen B.P."/>
        </authorList>
    </citation>
    <scope>NUCLEOTIDE SEQUENCE [LARGE SCALE GENOMIC DNA]</scope>
    <source>
        <strain evidence="1 2">AE038-8</strain>
    </source>
</reference>
<evidence type="ECO:0000313" key="1">
    <source>
        <dbReference type="EMBL" id="KHS50762.1"/>
    </source>
</evidence>
<protein>
    <recommendedName>
        <fullName evidence="3">Phosphoribosylglycinamide formyltransferase</fullName>
    </recommendedName>
</protein>
<dbReference type="SUPFAM" id="SSF142906">
    <property type="entry name" value="YjbR-like"/>
    <property type="match status" value="1"/>
</dbReference>
<dbReference type="InterPro" id="IPR038056">
    <property type="entry name" value="YjbR-like_sf"/>
</dbReference>
<name>A0A0B8ZWD9_BRELN</name>
<keyword evidence="2" id="KW-1185">Reference proteome</keyword>
<evidence type="ECO:0008006" key="3">
    <source>
        <dbReference type="Google" id="ProtNLM"/>
    </source>
</evidence>
<comment type="caution">
    <text evidence="1">The sequence shown here is derived from an EMBL/GenBank/DDBJ whole genome shotgun (WGS) entry which is preliminary data.</text>
</comment>
<dbReference type="PATRIC" id="fig|1703.6.peg.2782"/>
<dbReference type="Pfam" id="PF04237">
    <property type="entry name" value="YjbR"/>
    <property type="match status" value="1"/>
</dbReference>
<dbReference type="InterPro" id="IPR058532">
    <property type="entry name" value="YjbR/MT2646/Rv2570-like"/>
</dbReference>
<organism evidence="1 2">
    <name type="scientific">Brevibacterium linens</name>
    <dbReference type="NCBI Taxonomy" id="1703"/>
    <lineage>
        <taxon>Bacteria</taxon>
        <taxon>Bacillati</taxon>
        <taxon>Actinomycetota</taxon>
        <taxon>Actinomycetes</taxon>
        <taxon>Micrococcales</taxon>
        <taxon>Brevibacteriaceae</taxon>
        <taxon>Brevibacterium</taxon>
    </lineage>
</organism>
<dbReference type="OrthoDB" id="8479417at2"/>
<dbReference type="Proteomes" id="UP000031488">
    <property type="component" value="Unassembled WGS sequence"/>
</dbReference>
<accession>A0A0B8ZWD9</accession>
<dbReference type="RefSeq" id="WP_039211504.1">
    <property type="nucleotide sequence ID" value="NZ_JTJZ01000022.1"/>
</dbReference>
<dbReference type="AlphaFoldDB" id="A0A0B8ZWD9"/>
<sequence>MAHPQMFDDDEPMLERVRTIALSLPEAQEKISHGRPAFFTKKVFAHYSGTEKFVSGEMVQHPQALLVLLDPMDAEVVLERPDSFVPMYLGPSGWVGLEIAELDDGEIRELLVDSFRSTASARLIRALDVQE</sequence>
<gene>
    <name evidence="1" type="ORF">AE0388_2834</name>
</gene>
<dbReference type="EMBL" id="JTJZ01000022">
    <property type="protein sequence ID" value="KHS50762.1"/>
    <property type="molecule type" value="Genomic_DNA"/>
</dbReference>
<dbReference type="Gene3D" id="3.90.1150.30">
    <property type="match status" value="1"/>
</dbReference>